<comment type="catalytic activity">
    <reaction evidence="10">
        <text>an alpha-D-Man-(1-&gt;2)-alpha-D-Man-(1-&gt;2)-alpha-D-Man-(1-&gt;3)-[alpha-D-Man-(1-&gt;6)]-beta-D-Man-(1-&gt;4)-beta-D-GlcNAc-(1-&gt;4)-alpha-D-GlcNAc-diphospho-di-trans,poly-cis-dolichol + a di-trans,poly-cis-dolichyl beta-D-mannosyl phosphate = an alpha-D-Man-(1-&gt;2)-alpha-D-Man-(1-&gt;2)-alpha-D-Man-(1-&gt;3)-[alpha-D-Man-(1-&gt;3)-alpha-D-Man-(1-&gt;6)]-beta-D-Man-(1-&gt;4)-beta-D-GlcNAc-(1-&gt;4)-alpha-D-GlcNAc-diphospho-di-trans,poly-cis-dolichol + a di-trans,poly-cis-dolichyl phosphate + H(+)</text>
        <dbReference type="Rhea" id="RHEA:29527"/>
        <dbReference type="Rhea" id="RHEA-COMP:19498"/>
        <dbReference type="Rhea" id="RHEA-COMP:19501"/>
        <dbReference type="Rhea" id="RHEA-COMP:19516"/>
        <dbReference type="Rhea" id="RHEA-COMP:19517"/>
        <dbReference type="ChEBI" id="CHEBI:15378"/>
        <dbReference type="ChEBI" id="CHEBI:57683"/>
        <dbReference type="ChEBI" id="CHEBI:58211"/>
        <dbReference type="ChEBI" id="CHEBI:132515"/>
        <dbReference type="ChEBI" id="CHEBI:132516"/>
        <dbReference type="EC" id="2.4.1.258"/>
    </reaction>
    <physiologicalReaction direction="left-to-right" evidence="10">
        <dbReference type="Rhea" id="RHEA:29528"/>
    </physiologicalReaction>
</comment>
<dbReference type="WBParaSite" id="TTAC_0001124501-mRNA-1">
    <property type="protein sequence ID" value="TTAC_0001124501-mRNA-1"/>
    <property type="gene ID" value="TTAC_0001124501"/>
</dbReference>
<accession>A0A0R3XCG8</accession>
<protein>
    <recommendedName>
        <fullName evidence="3">dolichyl-P-Man:Man5GlcNAc2-PP-dolichol alpha-1,3-mannosyltransferase</fullName>
        <ecNumber evidence="3">2.4.1.258</ecNumber>
    </recommendedName>
</protein>
<dbReference type="STRING" id="6205.A0A0R3XCG8"/>
<dbReference type="EC" id="2.4.1.258" evidence="3"/>
<gene>
    <name evidence="12" type="ORF">TTAC_LOCUS11228</name>
</gene>
<dbReference type="GO" id="GO:0005789">
    <property type="term" value="C:endoplasmic reticulum membrane"/>
    <property type="evidence" value="ECO:0007669"/>
    <property type="project" value="UniProtKB-SubCell"/>
</dbReference>
<feature type="transmembrane region" description="Helical" evidence="11">
    <location>
        <begin position="77"/>
        <end position="96"/>
    </location>
</feature>
<evidence type="ECO:0000256" key="2">
    <source>
        <dbReference type="ARBA" id="ARBA00004922"/>
    </source>
</evidence>
<name>A0A0R3XCG8_HYDTA</name>
<proteinExistence type="predicted"/>
<comment type="subcellular location">
    <subcellularLocation>
        <location evidence="1">Endoplasmic reticulum membrane</location>
        <topology evidence="1">Multi-pass membrane protein</topology>
    </subcellularLocation>
</comment>
<dbReference type="InterPro" id="IPR007873">
    <property type="entry name" value="Glycosyltransferase_ALG3"/>
</dbReference>
<dbReference type="GO" id="GO:0052925">
    <property type="term" value="F:dol-P-Man:Man(5)GlcNAc(2)-PP-Dol alpha-1,3-mannosyltransferase activity"/>
    <property type="evidence" value="ECO:0007669"/>
    <property type="project" value="UniProtKB-EC"/>
</dbReference>
<dbReference type="Pfam" id="PF05208">
    <property type="entry name" value="ALG3"/>
    <property type="match status" value="3"/>
</dbReference>
<keyword evidence="4" id="KW-0328">Glycosyltransferase</keyword>
<evidence type="ECO:0000256" key="5">
    <source>
        <dbReference type="ARBA" id="ARBA00022679"/>
    </source>
</evidence>
<dbReference type="AlphaFoldDB" id="A0A0R3XCG8"/>
<keyword evidence="8 11" id="KW-1133">Transmembrane helix</keyword>
<dbReference type="PANTHER" id="PTHR12646">
    <property type="entry name" value="NOT56 - RELATED"/>
    <property type="match status" value="1"/>
</dbReference>
<keyword evidence="13" id="KW-1185">Reference proteome</keyword>
<evidence type="ECO:0000256" key="7">
    <source>
        <dbReference type="ARBA" id="ARBA00022824"/>
    </source>
</evidence>
<evidence type="ECO:0000256" key="9">
    <source>
        <dbReference type="ARBA" id="ARBA00023136"/>
    </source>
</evidence>
<keyword evidence="9 11" id="KW-0472">Membrane</keyword>
<evidence type="ECO:0000313" key="13">
    <source>
        <dbReference type="Proteomes" id="UP000274429"/>
    </source>
</evidence>
<organism evidence="14">
    <name type="scientific">Hydatigena taeniaeformis</name>
    <name type="common">Feline tapeworm</name>
    <name type="synonym">Taenia taeniaeformis</name>
    <dbReference type="NCBI Taxonomy" id="6205"/>
    <lineage>
        <taxon>Eukaryota</taxon>
        <taxon>Metazoa</taxon>
        <taxon>Spiralia</taxon>
        <taxon>Lophotrochozoa</taxon>
        <taxon>Platyhelminthes</taxon>
        <taxon>Cestoda</taxon>
        <taxon>Eucestoda</taxon>
        <taxon>Cyclophyllidea</taxon>
        <taxon>Taeniidae</taxon>
        <taxon>Hydatigera</taxon>
    </lineage>
</organism>
<evidence type="ECO:0000256" key="6">
    <source>
        <dbReference type="ARBA" id="ARBA00022692"/>
    </source>
</evidence>
<dbReference type="PANTHER" id="PTHR12646:SF0">
    <property type="entry name" value="DOL-P-MAN:MAN(5)GLCNAC(2)-PP-DOL ALPHA-1,3-MANNOSYLTRANSFERASE"/>
    <property type="match status" value="1"/>
</dbReference>
<evidence type="ECO:0000256" key="1">
    <source>
        <dbReference type="ARBA" id="ARBA00004477"/>
    </source>
</evidence>
<reference evidence="14" key="1">
    <citation type="submission" date="2017-02" db="UniProtKB">
        <authorList>
            <consortium name="WormBaseParasite"/>
        </authorList>
    </citation>
    <scope>IDENTIFICATION</scope>
</reference>
<evidence type="ECO:0000256" key="10">
    <source>
        <dbReference type="ARBA" id="ARBA00049506"/>
    </source>
</evidence>
<feature type="transmembrane region" description="Helical" evidence="11">
    <location>
        <begin position="47"/>
        <end position="70"/>
    </location>
</feature>
<evidence type="ECO:0000256" key="4">
    <source>
        <dbReference type="ARBA" id="ARBA00022676"/>
    </source>
</evidence>
<dbReference type="OrthoDB" id="20028at2759"/>
<feature type="transmembrane region" description="Helical" evidence="11">
    <location>
        <begin position="124"/>
        <end position="148"/>
    </location>
</feature>
<dbReference type="EMBL" id="UYWX01023301">
    <property type="protein sequence ID" value="VDM36208.1"/>
    <property type="molecule type" value="Genomic_DNA"/>
</dbReference>
<sequence>MQQSEHFLNGTRDYDQLIGRTGPCVYPAMHIYIYSLLYYLTDHGRNIFAAQCFFAVLYAITMILIYNIYWKLQKVPLLPILILSFTSYRVHSIYLLRLFNDPWAMFFLYSSINWCLYNHFSCAALFIILTSLLFTTCAYVLLGAIFLFRNSEAYFTHAFDFSRQFMYKWTVNWRIIPESLFLDRRFHVTLLSLHLLLLSFFLIKFISRSLHYQFYVWYYHSIPFILWSVPLLSDPMSWNVYPSTVLSSATLHVCHAIIVLGLALQPLCTASVPPRRLKVAHSPLYYGHFIFCFSLFS</sequence>
<comment type="pathway">
    <text evidence="2">Protein modification; protein glycosylation.</text>
</comment>
<evidence type="ECO:0000313" key="14">
    <source>
        <dbReference type="WBParaSite" id="TTAC_0001124501-mRNA-1"/>
    </source>
</evidence>
<keyword evidence="5" id="KW-0808">Transferase</keyword>
<feature type="transmembrane region" description="Helical" evidence="11">
    <location>
        <begin position="102"/>
        <end position="117"/>
    </location>
</feature>
<keyword evidence="7" id="KW-0256">Endoplasmic reticulum</keyword>
<evidence type="ECO:0000256" key="11">
    <source>
        <dbReference type="SAM" id="Phobius"/>
    </source>
</evidence>
<feature type="transmembrane region" description="Helical" evidence="11">
    <location>
        <begin position="186"/>
        <end position="203"/>
    </location>
</feature>
<keyword evidence="6 11" id="KW-0812">Transmembrane</keyword>
<feature type="transmembrane region" description="Helical" evidence="11">
    <location>
        <begin position="245"/>
        <end position="267"/>
    </location>
</feature>
<reference evidence="12 13" key="2">
    <citation type="submission" date="2018-11" db="EMBL/GenBank/DDBJ databases">
        <authorList>
            <consortium name="Pathogen Informatics"/>
        </authorList>
    </citation>
    <scope>NUCLEOTIDE SEQUENCE [LARGE SCALE GENOMIC DNA]</scope>
</reference>
<dbReference type="Proteomes" id="UP000274429">
    <property type="component" value="Unassembled WGS sequence"/>
</dbReference>
<evidence type="ECO:0000256" key="3">
    <source>
        <dbReference type="ARBA" id="ARBA00011964"/>
    </source>
</evidence>
<evidence type="ECO:0000313" key="12">
    <source>
        <dbReference type="EMBL" id="VDM36208.1"/>
    </source>
</evidence>
<feature type="transmembrane region" description="Helical" evidence="11">
    <location>
        <begin position="215"/>
        <end position="233"/>
    </location>
</feature>
<evidence type="ECO:0000256" key="8">
    <source>
        <dbReference type="ARBA" id="ARBA00022989"/>
    </source>
</evidence>